<dbReference type="InterPro" id="IPR002539">
    <property type="entry name" value="MaoC-like_dom"/>
</dbReference>
<accession>A0ABW3C2X1</accession>
<dbReference type="Pfam" id="PF01575">
    <property type="entry name" value="MaoC_dehydratas"/>
    <property type="match status" value="1"/>
</dbReference>
<dbReference type="EMBL" id="JBHTIK010000005">
    <property type="protein sequence ID" value="MFD0848826.1"/>
    <property type="molecule type" value="Genomic_DNA"/>
</dbReference>
<proteinExistence type="predicted"/>
<dbReference type="Gene3D" id="3.10.129.10">
    <property type="entry name" value="Hotdog Thioesterase"/>
    <property type="match status" value="1"/>
</dbReference>
<evidence type="ECO:0000313" key="3">
    <source>
        <dbReference type="Proteomes" id="UP001597124"/>
    </source>
</evidence>
<feature type="domain" description="MaoC-like" evidence="1">
    <location>
        <begin position="11"/>
        <end position="123"/>
    </location>
</feature>
<dbReference type="RefSeq" id="WP_381490257.1">
    <property type="nucleotide sequence ID" value="NZ_JBHTIK010000005.1"/>
</dbReference>
<gene>
    <name evidence="2" type="ORF">ACFQ00_10870</name>
</gene>
<keyword evidence="3" id="KW-1185">Reference proteome</keyword>
<name>A0ABW3C2X1_SPHXN</name>
<dbReference type="PANTHER" id="PTHR42993:SF1">
    <property type="entry name" value="MAOC-LIKE DEHYDRATASE DOMAIN-CONTAINING PROTEIN"/>
    <property type="match status" value="1"/>
</dbReference>
<dbReference type="CDD" id="cd03450">
    <property type="entry name" value="NodN"/>
    <property type="match status" value="1"/>
</dbReference>
<evidence type="ECO:0000259" key="1">
    <source>
        <dbReference type="Pfam" id="PF01575"/>
    </source>
</evidence>
<organism evidence="2 3">
    <name type="scientific">Sphingosinicella xenopeptidilytica</name>
    <dbReference type="NCBI Taxonomy" id="364098"/>
    <lineage>
        <taxon>Bacteria</taxon>
        <taxon>Pseudomonadati</taxon>
        <taxon>Pseudomonadota</taxon>
        <taxon>Alphaproteobacteria</taxon>
        <taxon>Sphingomonadales</taxon>
        <taxon>Sphingosinicellaceae</taxon>
        <taxon>Sphingosinicella</taxon>
    </lineage>
</organism>
<reference evidence="3" key="1">
    <citation type="journal article" date="2019" name="Int. J. Syst. Evol. Microbiol.">
        <title>The Global Catalogue of Microorganisms (GCM) 10K type strain sequencing project: providing services to taxonomists for standard genome sequencing and annotation.</title>
        <authorList>
            <consortium name="The Broad Institute Genomics Platform"/>
            <consortium name="The Broad Institute Genome Sequencing Center for Infectious Disease"/>
            <person name="Wu L."/>
            <person name="Ma J."/>
        </authorList>
    </citation>
    <scope>NUCLEOTIDE SEQUENCE [LARGE SCALE GENOMIC DNA]</scope>
    <source>
        <strain evidence="3">CCUG 52537</strain>
    </source>
</reference>
<dbReference type="SUPFAM" id="SSF54637">
    <property type="entry name" value="Thioesterase/thiol ester dehydrase-isomerase"/>
    <property type="match status" value="1"/>
</dbReference>
<dbReference type="InterPro" id="IPR039375">
    <property type="entry name" value="NodN-like"/>
</dbReference>
<comment type="caution">
    <text evidence="2">The sequence shown here is derived from an EMBL/GenBank/DDBJ whole genome shotgun (WGS) entry which is preliminary data.</text>
</comment>
<evidence type="ECO:0000313" key="2">
    <source>
        <dbReference type="EMBL" id="MFD0848826.1"/>
    </source>
</evidence>
<dbReference type="PANTHER" id="PTHR42993">
    <property type="entry name" value="MAOC-LIKE DEHYDRATASE DOMAIN-CONTAINING PROTEIN"/>
    <property type="match status" value="1"/>
</dbReference>
<protein>
    <submittedName>
        <fullName evidence="2">MaoC family dehydratase</fullName>
    </submittedName>
</protein>
<sequence>MEYDVETLSSLVGQEILVSDWISISQDEIDAFGKVTRDIDPMHVDPDYAREHSPFGQTILFGFQTLSMLSHLCSPIRYRHDGGVIGYDLNYGLNRVRFISPVPVNARFRNRMSIKSVEQREDGAYLITSENTIEIEGQERPALVAEWIGLVSRENA</sequence>
<dbReference type="InterPro" id="IPR029069">
    <property type="entry name" value="HotDog_dom_sf"/>
</dbReference>
<dbReference type="Proteomes" id="UP001597124">
    <property type="component" value="Unassembled WGS sequence"/>
</dbReference>